<protein>
    <submittedName>
        <fullName evidence="2">Glycosyltransferase family 2 protein</fullName>
    </submittedName>
</protein>
<dbReference type="PANTHER" id="PTHR43685">
    <property type="entry name" value="GLYCOSYLTRANSFERASE"/>
    <property type="match status" value="1"/>
</dbReference>
<dbReference type="PANTHER" id="PTHR43685:SF11">
    <property type="entry name" value="GLYCOSYLTRANSFERASE TAGX-RELATED"/>
    <property type="match status" value="1"/>
</dbReference>
<dbReference type="Proteomes" id="UP001597361">
    <property type="component" value="Unassembled WGS sequence"/>
</dbReference>
<dbReference type="Gene3D" id="3.90.550.10">
    <property type="entry name" value="Spore Coat Polysaccharide Biosynthesis Protein SpsA, Chain A"/>
    <property type="match status" value="1"/>
</dbReference>
<gene>
    <name evidence="2" type="ORF">ACFSKL_22870</name>
</gene>
<organism evidence="2 3">
    <name type="scientific">Belliella marina</name>
    <dbReference type="NCBI Taxonomy" id="1644146"/>
    <lineage>
        <taxon>Bacteria</taxon>
        <taxon>Pseudomonadati</taxon>
        <taxon>Bacteroidota</taxon>
        <taxon>Cytophagia</taxon>
        <taxon>Cytophagales</taxon>
        <taxon>Cyclobacteriaceae</taxon>
        <taxon>Belliella</taxon>
    </lineage>
</organism>
<dbReference type="InterPro" id="IPR029044">
    <property type="entry name" value="Nucleotide-diphossugar_trans"/>
</dbReference>
<accession>A0ABW4VU42</accession>
<name>A0ABW4VU42_9BACT</name>
<comment type="caution">
    <text evidence="2">The sequence shown here is derived from an EMBL/GenBank/DDBJ whole genome shotgun (WGS) entry which is preliminary data.</text>
</comment>
<proteinExistence type="predicted"/>
<dbReference type="EMBL" id="JBHUHR010000051">
    <property type="protein sequence ID" value="MFD2037656.1"/>
    <property type="molecule type" value="Genomic_DNA"/>
</dbReference>
<sequence length="316" mass="36023">MEELPLVSIICTVFNQEAFVNECLDSVAAQGYRDFELIIIENGSKDRSRSLVRPWIEKHPHLSIQAIYHEVPLPYCESFNKGLQLSRGKYIIDLSGDDLIFPFHLEKSVGKLEKNPAAAFCFSDAELFEYGKKPKTFYQRSPQGMLLDRVQEGDLYMQIVAGNPVLSVTMVFDASKLKEAGGYDEALAYEDFDIMIRLSRYHLAVFSDHIGVGKRLHPASFSSKQYLPKLSVMLPSTLKVCQKIKSMNENQEEDRALSIRVLYEAKHALWSANFEVASGFLELAKSLDVKGIEYGFFRNWAKLKLDLSRLYVLLKK</sequence>
<feature type="domain" description="Glycosyltransferase 2-like" evidence="1">
    <location>
        <begin position="8"/>
        <end position="122"/>
    </location>
</feature>
<dbReference type="InterPro" id="IPR001173">
    <property type="entry name" value="Glyco_trans_2-like"/>
</dbReference>
<dbReference type="RefSeq" id="WP_376889711.1">
    <property type="nucleotide sequence ID" value="NZ_JBHUHR010000051.1"/>
</dbReference>
<evidence type="ECO:0000259" key="1">
    <source>
        <dbReference type="Pfam" id="PF00535"/>
    </source>
</evidence>
<evidence type="ECO:0000313" key="3">
    <source>
        <dbReference type="Proteomes" id="UP001597361"/>
    </source>
</evidence>
<evidence type="ECO:0000313" key="2">
    <source>
        <dbReference type="EMBL" id="MFD2037656.1"/>
    </source>
</evidence>
<reference evidence="3" key="1">
    <citation type="journal article" date="2019" name="Int. J. Syst. Evol. Microbiol.">
        <title>The Global Catalogue of Microorganisms (GCM) 10K type strain sequencing project: providing services to taxonomists for standard genome sequencing and annotation.</title>
        <authorList>
            <consortium name="The Broad Institute Genomics Platform"/>
            <consortium name="The Broad Institute Genome Sequencing Center for Infectious Disease"/>
            <person name="Wu L."/>
            <person name="Ma J."/>
        </authorList>
    </citation>
    <scope>NUCLEOTIDE SEQUENCE [LARGE SCALE GENOMIC DNA]</scope>
    <source>
        <strain evidence="3">CGMCC 1.15180</strain>
    </source>
</reference>
<dbReference type="Pfam" id="PF00535">
    <property type="entry name" value="Glycos_transf_2"/>
    <property type="match status" value="1"/>
</dbReference>
<keyword evidence="3" id="KW-1185">Reference proteome</keyword>
<dbReference type="InterPro" id="IPR050834">
    <property type="entry name" value="Glycosyltransf_2"/>
</dbReference>
<dbReference type="SUPFAM" id="SSF53448">
    <property type="entry name" value="Nucleotide-diphospho-sugar transferases"/>
    <property type="match status" value="1"/>
</dbReference>